<feature type="transmembrane region" description="Helical" evidence="1">
    <location>
        <begin position="67"/>
        <end position="84"/>
    </location>
</feature>
<accession>A0A517VJP9</accession>
<keyword evidence="1" id="KW-0472">Membrane</keyword>
<dbReference type="KEGG" id="gax:Pan161_49080"/>
<gene>
    <name evidence="2" type="ORF">Pan161_49080</name>
</gene>
<evidence type="ECO:0000313" key="3">
    <source>
        <dbReference type="Proteomes" id="UP000316855"/>
    </source>
</evidence>
<dbReference type="Proteomes" id="UP000316855">
    <property type="component" value="Chromosome"/>
</dbReference>
<keyword evidence="1" id="KW-0812">Transmembrane</keyword>
<evidence type="ECO:0000313" key="2">
    <source>
        <dbReference type="EMBL" id="QDT93231.1"/>
    </source>
</evidence>
<sequence>MNQPVATPPVPVFLTGERAVFIFSCTHITRSGILSVQGPVSKLLVQAAPQKRFLSEQADMTRKAETLIILAVVSVISVLYGSFYSNTFLYDDSEQILAQQPRESFDDLILIFTEPLFPTLPYYRPLSDPRMLPVI</sequence>
<evidence type="ECO:0000256" key="1">
    <source>
        <dbReference type="SAM" id="Phobius"/>
    </source>
</evidence>
<keyword evidence="3" id="KW-1185">Reference proteome</keyword>
<protein>
    <submittedName>
        <fullName evidence="2">Uncharacterized protein</fullName>
    </submittedName>
</protein>
<proteinExistence type="predicted"/>
<organism evidence="2 3">
    <name type="scientific">Gimesia algae</name>
    <dbReference type="NCBI Taxonomy" id="2527971"/>
    <lineage>
        <taxon>Bacteria</taxon>
        <taxon>Pseudomonadati</taxon>
        <taxon>Planctomycetota</taxon>
        <taxon>Planctomycetia</taxon>
        <taxon>Planctomycetales</taxon>
        <taxon>Planctomycetaceae</taxon>
        <taxon>Gimesia</taxon>
    </lineage>
</organism>
<reference evidence="2 3" key="1">
    <citation type="submission" date="2019-02" db="EMBL/GenBank/DDBJ databases">
        <title>Deep-cultivation of Planctomycetes and their phenomic and genomic characterization uncovers novel biology.</title>
        <authorList>
            <person name="Wiegand S."/>
            <person name="Jogler M."/>
            <person name="Boedeker C."/>
            <person name="Pinto D."/>
            <person name="Vollmers J."/>
            <person name="Rivas-Marin E."/>
            <person name="Kohn T."/>
            <person name="Peeters S.H."/>
            <person name="Heuer A."/>
            <person name="Rast P."/>
            <person name="Oberbeckmann S."/>
            <person name="Bunk B."/>
            <person name="Jeske O."/>
            <person name="Meyerdierks A."/>
            <person name="Storesund J.E."/>
            <person name="Kallscheuer N."/>
            <person name="Luecker S."/>
            <person name="Lage O.M."/>
            <person name="Pohl T."/>
            <person name="Merkel B.J."/>
            <person name="Hornburger P."/>
            <person name="Mueller R.-W."/>
            <person name="Bruemmer F."/>
            <person name="Labrenz M."/>
            <person name="Spormann A.M."/>
            <person name="Op den Camp H."/>
            <person name="Overmann J."/>
            <person name="Amann R."/>
            <person name="Jetten M.S.M."/>
            <person name="Mascher T."/>
            <person name="Medema M.H."/>
            <person name="Devos D.P."/>
            <person name="Kaster A.-K."/>
            <person name="Ovreas L."/>
            <person name="Rohde M."/>
            <person name="Galperin M.Y."/>
            <person name="Jogler C."/>
        </authorList>
    </citation>
    <scope>NUCLEOTIDE SEQUENCE [LARGE SCALE GENOMIC DNA]</scope>
    <source>
        <strain evidence="2 3">Pan161</strain>
    </source>
</reference>
<dbReference type="AlphaFoldDB" id="A0A517VJP9"/>
<keyword evidence="1" id="KW-1133">Transmembrane helix</keyword>
<dbReference type="EMBL" id="CP036343">
    <property type="protein sequence ID" value="QDT93231.1"/>
    <property type="molecule type" value="Genomic_DNA"/>
</dbReference>
<name>A0A517VJP9_9PLAN</name>